<reference evidence="2 3" key="1">
    <citation type="submission" date="2019-07" db="EMBL/GenBank/DDBJ databases">
        <title>Whole genome shotgun sequence of Methylobacterium haplocladii NBRC 107714.</title>
        <authorList>
            <person name="Hosoyama A."/>
            <person name="Uohara A."/>
            <person name="Ohji S."/>
            <person name="Ichikawa N."/>
        </authorList>
    </citation>
    <scope>NUCLEOTIDE SEQUENCE [LARGE SCALE GENOMIC DNA]</scope>
    <source>
        <strain evidence="2 3">NBRC 107714</strain>
    </source>
</reference>
<proteinExistence type="predicted"/>
<dbReference type="RefSeq" id="WP_147078203.1">
    <property type="nucleotide sequence ID" value="NZ_BJZT01000015.1"/>
</dbReference>
<keyword evidence="3" id="KW-1185">Reference proteome</keyword>
<feature type="region of interest" description="Disordered" evidence="1">
    <location>
        <begin position="1"/>
        <end position="60"/>
    </location>
</feature>
<sequence length="60" mass="6154">MTTPEKPIRPTIDPTEQAPPSGPTAPAGESDKDKGPKTGGYDDHSPDRTSSNEKGGYGAG</sequence>
<accession>A0A512INL5</accession>
<evidence type="ECO:0000313" key="2">
    <source>
        <dbReference type="EMBL" id="GEO99301.1"/>
    </source>
</evidence>
<protein>
    <submittedName>
        <fullName evidence="2">Uncharacterized protein</fullName>
    </submittedName>
</protein>
<dbReference type="Proteomes" id="UP000321258">
    <property type="component" value="Unassembled WGS sequence"/>
</dbReference>
<dbReference type="OrthoDB" id="7999346at2"/>
<organism evidence="2 3">
    <name type="scientific">Methylobacterium haplocladii</name>
    <dbReference type="NCBI Taxonomy" id="1176176"/>
    <lineage>
        <taxon>Bacteria</taxon>
        <taxon>Pseudomonadati</taxon>
        <taxon>Pseudomonadota</taxon>
        <taxon>Alphaproteobacteria</taxon>
        <taxon>Hyphomicrobiales</taxon>
        <taxon>Methylobacteriaceae</taxon>
        <taxon>Methylobacterium</taxon>
    </lineage>
</organism>
<gene>
    <name evidence="2" type="ORF">MHA02_16890</name>
</gene>
<feature type="compositionally biased region" description="Basic and acidic residues" evidence="1">
    <location>
        <begin position="29"/>
        <end position="51"/>
    </location>
</feature>
<comment type="caution">
    <text evidence="2">The sequence shown here is derived from an EMBL/GenBank/DDBJ whole genome shotgun (WGS) entry which is preliminary data.</text>
</comment>
<dbReference type="EMBL" id="BJZT01000015">
    <property type="protein sequence ID" value="GEO99301.1"/>
    <property type="molecule type" value="Genomic_DNA"/>
</dbReference>
<name>A0A512INL5_9HYPH</name>
<dbReference type="AlphaFoldDB" id="A0A512INL5"/>
<evidence type="ECO:0000313" key="3">
    <source>
        <dbReference type="Proteomes" id="UP000321258"/>
    </source>
</evidence>
<evidence type="ECO:0000256" key="1">
    <source>
        <dbReference type="SAM" id="MobiDB-lite"/>
    </source>
</evidence>